<dbReference type="RefSeq" id="WP_188668949.1">
    <property type="nucleotide sequence ID" value="NZ_BMJI01000022.1"/>
</dbReference>
<sequence>MFTLRRVVVPLRALLALLFLGLLVGQTLSFPGMFAHQARENPLAAGWQWPLTLAAVFGFLCAEVVVVCTWRLLGLVRDGRIFSARAFVWVDVIVGAMVTAWLVLAAIGGSLSWFIYVTPQLRDPGVPMMLFGMTVVGAVLVLTMVVMRALLRQATVLRTELDAVI</sequence>
<keyword evidence="1" id="KW-1133">Transmembrane helix</keyword>
<dbReference type="InterPro" id="IPR021354">
    <property type="entry name" value="DUF2975"/>
</dbReference>
<feature type="transmembrane region" description="Helical" evidence="1">
    <location>
        <begin position="53"/>
        <end position="74"/>
    </location>
</feature>
<feature type="transmembrane region" description="Helical" evidence="1">
    <location>
        <begin position="86"/>
        <end position="116"/>
    </location>
</feature>
<comment type="caution">
    <text evidence="2">The sequence shown here is derived from an EMBL/GenBank/DDBJ whole genome shotgun (WGS) entry which is preliminary data.</text>
</comment>
<dbReference type="Pfam" id="PF11188">
    <property type="entry name" value="DUF2975"/>
    <property type="match status" value="1"/>
</dbReference>
<organism evidence="2 3">
    <name type="scientific">Tersicoccus solisilvae</name>
    <dbReference type="NCBI Taxonomy" id="1882339"/>
    <lineage>
        <taxon>Bacteria</taxon>
        <taxon>Bacillati</taxon>
        <taxon>Actinomycetota</taxon>
        <taxon>Actinomycetes</taxon>
        <taxon>Micrococcales</taxon>
        <taxon>Micrococcaceae</taxon>
        <taxon>Tersicoccus</taxon>
    </lineage>
</organism>
<keyword evidence="3" id="KW-1185">Reference proteome</keyword>
<name>A0ABQ1PKA8_9MICC</name>
<dbReference type="EMBL" id="BMJI01000022">
    <property type="protein sequence ID" value="GGC98708.1"/>
    <property type="molecule type" value="Genomic_DNA"/>
</dbReference>
<evidence type="ECO:0000313" key="3">
    <source>
        <dbReference type="Proteomes" id="UP000597761"/>
    </source>
</evidence>
<proteinExistence type="predicted"/>
<protein>
    <submittedName>
        <fullName evidence="2">Membrane protein</fullName>
    </submittedName>
</protein>
<feature type="transmembrane region" description="Helical" evidence="1">
    <location>
        <begin position="128"/>
        <end position="151"/>
    </location>
</feature>
<reference evidence="3" key="1">
    <citation type="journal article" date="2019" name="Int. J. Syst. Evol. Microbiol.">
        <title>The Global Catalogue of Microorganisms (GCM) 10K type strain sequencing project: providing services to taxonomists for standard genome sequencing and annotation.</title>
        <authorList>
            <consortium name="The Broad Institute Genomics Platform"/>
            <consortium name="The Broad Institute Genome Sequencing Center for Infectious Disease"/>
            <person name="Wu L."/>
            <person name="Ma J."/>
        </authorList>
    </citation>
    <scope>NUCLEOTIDE SEQUENCE [LARGE SCALE GENOMIC DNA]</scope>
    <source>
        <strain evidence="3">CGMCC 1.15480</strain>
    </source>
</reference>
<gene>
    <name evidence="2" type="ORF">GCM10011512_27050</name>
</gene>
<dbReference type="Proteomes" id="UP000597761">
    <property type="component" value="Unassembled WGS sequence"/>
</dbReference>
<keyword evidence="1" id="KW-0812">Transmembrane</keyword>
<keyword evidence="1" id="KW-0472">Membrane</keyword>
<evidence type="ECO:0000313" key="2">
    <source>
        <dbReference type="EMBL" id="GGC98708.1"/>
    </source>
</evidence>
<evidence type="ECO:0000256" key="1">
    <source>
        <dbReference type="SAM" id="Phobius"/>
    </source>
</evidence>
<accession>A0ABQ1PKA8</accession>